<comment type="caution">
    <text evidence="10">The sequence shown here is derived from an EMBL/GenBank/DDBJ whole genome shotgun (WGS) entry which is preliminary data.</text>
</comment>
<dbReference type="PANTHER" id="PTHR47447:SF21">
    <property type="entry name" value="PENTACOTRIPEPTIDE-REPEAT REGION OF PRORP DOMAIN-CONTAINING PROTEIN"/>
    <property type="match status" value="1"/>
</dbReference>
<evidence type="ECO:0000256" key="1">
    <source>
        <dbReference type="ARBA" id="ARBA00004123"/>
    </source>
</evidence>
<organism evidence="10 11">
    <name type="scientific">Brassica napus</name>
    <name type="common">Rape</name>
    <dbReference type="NCBI Taxonomy" id="3708"/>
    <lineage>
        <taxon>Eukaryota</taxon>
        <taxon>Viridiplantae</taxon>
        <taxon>Streptophyta</taxon>
        <taxon>Embryophyta</taxon>
        <taxon>Tracheophyta</taxon>
        <taxon>Spermatophyta</taxon>
        <taxon>Magnoliopsida</taxon>
        <taxon>eudicotyledons</taxon>
        <taxon>Gunneridae</taxon>
        <taxon>Pentapetalae</taxon>
        <taxon>rosids</taxon>
        <taxon>malvids</taxon>
        <taxon>Brassicales</taxon>
        <taxon>Brassicaceae</taxon>
        <taxon>Brassiceae</taxon>
        <taxon>Brassica</taxon>
    </lineage>
</organism>
<keyword evidence="3" id="KW-0677">Repeat</keyword>
<feature type="compositionally biased region" description="Polar residues" evidence="8">
    <location>
        <begin position="191"/>
        <end position="211"/>
    </location>
</feature>
<dbReference type="SUPFAM" id="SSF47459">
    <property type="entry name" value="HLH, helix-loop-helix DNA-binding domain"/>
    <property type="match status" value="1"/>
</dbReference>
<dbReference type="Pfam" id="PF00010">
    <property type="entry name" value="HLH"/>
    <property type="match status" value="1"/>
</dbReference>
<protein>
    <recommendedName>
        <fullName evidence="9">BHLH domain-containing protein</fullName>
    </recommendedName>
</protein>
<dbReference type="Pfam" id="PF13812">
    <property type="entry name" value="PPR_3"/>
    <property type="match status" value="1"/>
</dbReference>
<feature type="region of interest" description="Disordered" evidence="8">
    <location>
        <begin position="136"/>
        <end position="265"/>
    </location>
</feature>
<dbReference type="Gene3D" id="1.25.40.10">
    <property type="entry name" value="Tetratricopeptide repeat domain"/>
    <property type="match status" value="5"/>
</dbReference>
<feature type="compositionally biased region" description="Basic and acidic residues" evidence="8">
    <location>
        <begin position="256"/>
        <end position="265"/>
    </location>
</feature>
<comment type="similarity">
    <text evidence="2">Belongs to the PPR family. P subfamily.</text>
</comment>
<evidence type="ECO:0000256" key="7">
    <source>
        <dbReference type="PROSITE-ProRule" id="PRU00708"/>
    </source>
</evidence>
<keyword evidence="5" id="KW-0804">Transcription</keyword>
<evidence type="ECO:0000313" key="11">
    <source>
        <dbReference type="Proteomes" id="UP000824890"/>
    </source>
</evidence>
<evidence type="ECO:0000256" key="8">
    <source>
        <dbReference type="SAM" id="MobiDB-lite"/>
    </source>
</evidence>
<dbReference type="InterPro" id="IPR011598">
    <property type="entry name" value="bHLH_dom"/>
</dbReference>
<dbReference type="PROSITE" id="PS50888">
    <property type="entry name" value="BHLH"/>
    <property type="match status" value="1"/>
</dbReference>
<dbReference type="Pfam" id="PF01535">
    <property type="entry name" value="PPR"/>
    <property type="match status" value="2"/>
</dbReference>
<gene>
    <name evidence="10" type="ORF">HID58_082547</name>
</gene>
<evidence type="ECO:0000256" key="5">
    <source>
        <dbReference type="ARBA" id="ARBA00023163"/>
    </source>
</evidence>
<feature type="repeat" description="PPR" evidence="7">
    <location>
        <begin position="749"/>
        <end position="783"/>
    </location>
</feature>
<feature type="repeat" description="PPR" evidence="7">
    <location>
        <begin position="682"/>
        <end position="716"/>
    </location>
</feature>
<dbReference type="InterPro" id="IPR002885">
    <property type="entry name" value="PPR_rpt"/>
</dbReference>
<keyword evidence="11" id="KW-1185">Reference proteome</keyword>
<feature type="repeat" description="PPR" evidence="7">
    <location>
        <begin position="878"/>
        <end position="912"/>
    </location>
</feature>
<dbReference type="InterPro" id="IPR036638">
    <property type="entry name" value="HLH_DNA-bd_sf"/>
</dbReference>
<dbReference type="Pfam" id="PF13041">
    <property type="entry name" value="PPR_2"/>
    <property type="match status" value="3"/>
</dbReference>
<feature type="compositionally biased region" description="Polar residues" evidence="8">
    <location>
        <begin position="160"/>
        <end position="172"/>
    </location>
</feature>
<accession>A0ABQ7YAY9</accession>
<dbReference type="CDD" id="cd11445">
    <property type="entry name" value="bHLH_AtPIF_like"/>
    <property type="match status" value="1"/>
</dbReference>
<dbReference type="Gene3D" id="4.10.280.10">
    <property type="entry name" value="Helix-loop-helix DNA-binding domain"/>
    <property type="match status" value="1"/>
</dbReference>
<evidence type="ECO:0000256" key="4">
    <source>
        <dbReference type="ARBA" id="ARBA00023015"/>
    </source>
</evidence>
<keyword evidence="4" id="KW-0805">Transcription regulation</keyword>
<evidence type="ECO:0000256" key="3">
    <source>
        <dbReference type="ARBA" id="ARBA00022737"/>
    </source>
</evidence>
<evidence type="ECO:0000256" key="6">
    <source>
        <dbReference type="ARBA" id="ARBA00023242"/>
    </source>
</evidence>
<evidence type="ECO:0000313" key="10">
    <source>
        <dbReference type="EMBL" id="KAH0865336.1"/>
    </source>
</evidence>
<feature type="compositionally biased region" description="Basic and acidic residues" evidence="8">
    <location>
        <begin position="180"/>
        <end position="190"/>
    </location>
</feature>
<comment type="subcellular location">
    <subcellularLocation>
        <location evidence="1">Nucleus</location>
    </subcellularLocation>
</comment>
<dbReference type="Proteomes" id="UP000824890">
    <property type="component" value="Unassembled WGS sequence"/>
</dbReference>
<dbReference type="EMBL" id="JAGKQM010000018">
    <property type="protein sequence ID" value="KAH0865336.1"/>
    <property type="molecule type" value="Genomic_DNA"/>
</dbReference>
<name>A0ABQ7YAY9_BRANA</name>
<feature type="compositionally biased region" description="Polar residues" evidence="8">
    <location>
        <begin position="224"/>
        <end position="244"/>
    </location>
</feature>
<feature type="domain" description="BHLH" evidence="9">
    <location>
        <begin position="256"/>
        <end position="305"/>
    </location>
</feature>
<dbReference type="InterPro" id="IPR047265">
    <property type="entry name" value="PIF1-like_bHLH"/>
</dbReference>
<dbReference type="SMART" id="SM00353">
    <property type="entry name" value="HLH"/>
    <property type="match status" value="1"/>
</dbReference>
<sequence>MEQLFSDWNFEDNFHMSSNKRSVRPEDELVELLWRDGQVVLQSQVRREPSVQVQTHKHNQALRKPNNTYLENQETIRKLNENVQGDQETVSWIQYPPEDVVDHPFESEFSSHFFSSIDHLEGPNHPKKPLPIKEAAKPEAKAMAPPKFRPPVVSVGPSHCGSNQSLNDNQVTHPPVSVSDRSKNVEERLDTSSGGSSGCSKETESGRSVTISRKRKHVMDTDQESMSQSDARLMSTDDQAMGNKSSQRSGSTRRSRAAEVHNLSERRRRDRINERMKALQELIPHCSKTDKASILDEAIDYLKTLQMQLQVMWMGSGMAAAAAAAATPMMFPGVQSSQYINQMAMQSQMQMPQFPVMNRPAAHNHPGLVCQNPAVQFQMQAQNQMLSEQLARYMGGFPPMPATTQTQTVQQPMDMMRFGSQVGQQSQLSTPVTTDSLRMDVTNCNFQAVRLSSINQGKLQNNIINVGVKIQNRFRVVCMGMLAPRKFLQKRRKMEVFKDAADEVDQKRWRGLMLEIESTGSAVSVLRQYRTDGDQGLPRDLVLGTLVRFKQLKKWNLVSEILEWLRYQNWWNFSEMDFLMLITAYGKLGNFNGAERVLSVLSKMGSSPNVISYTALMESYGRGGKCNNAEAIFRRMQSSGPEPSAVTYQIILKTFVEGNKFKEAEEVFETLLDEKISPLKPDQKMYHMMIYMYKKAGNYEKARKVFASMAEKGVPQSTVTYNSLMSFETNYKEVSKIYDQMQRSGIQPDVVSYALLIKAYGRARREEEALSVFEEMLDAGPRIKPITFCLMHLLFLEWWSKQRPFYPDLCSYTTMLSAYVNASDMEGAEKFFKRIKVDGFEPNLVTYGTMIKGYAKANDLDKVMEVYEKMRLSGIKANQTILTTIMDASGRCKDFGSALSWYKEMESCGVPPDQKAKNVLLSLASSQDELEEAKEVTVNAFNGACKHILTFQFSATTIFFLFHIHHFHLA</sequence>
<reference evidence="10 11" key="1">
    <citation type="submission" date="2021-05" db="EMBL/GenBank/DDBJ databases">
        <title>Genome Assembly of Synthetic Allotetraploid Brassica napus Reveals Homoeologous Exchanges between Subgenomes.</title>
        <authorList>
            <person name="Davis J.T."/>
        </authorList>
    </citation>
    <scope>NUCLEOTIDE SEQUENCE [LARGE SCALE GENOMIC DNA]</scope>
    <source>
        <strain evidence="11">cv. Da-Ae</strain>
        <tissue evidence="10">Seedling</tissue>
    </source>
</reference>
<feature type="repeat" description="PPR" evidence="7">
    <location>
        <begin position="808"/>
        <end position="842"/>
    </location>
</feature>
<dbReference type="PANTHER" id="PTHR47447">
    <property type="entry name" value="OS03G0856100 PROTEIN"/>
    <property type="match status" value="1"/>
</dbReference>
<dbReference type="PROSITE" id="PS51375">
    <property type="entry name" value="PPR"/>
    <property type="match status" value="7"/>
</dbReference>
<feature type="repeat" description="PPR" evidence="7">
    <location>
        <begin position="644"/>
        <end position="678"/>
    </location>
</feature>
<evidence type="ECO:0000259" key="9">
    <source>
        <dbReference type="PROSITE" id="PS50888"/>
    </source>
</evidence>
<proteinExistence type="inferred from homology"/>
<feature type="repeat" description="PPR" evidence="7">
    <location>
        <begin position="843"/>
        <end position="877"/>
    </location>
</feature>
<dbReference type="NCBIfam" id="TIGR00756">
    <property type="entry name" value="PPR"/>
    <property type="match status" value="7"/>
</dbReference>
<evidence type="ECO:0000256" key="2">
    <source>
        <dbReference type="ARBA" id="ARBA00007626"/>
    </source>
</evidence>
<dbReference type="InterPro" id="IPR011990">
    <property type="entry name" value="TPR-like_helical_dom_sf"/>
</dbReference>
<feature type="repeat" description="PPR" evidence="7">
    <location>
        <begin position="609"/>
        <end position="643"/>
    </location>
</feature>
<keyword evidence="6" id="KW-0539">Nucleus</keyword>
<dbReference type="SUPFAM" id="SSF81901">
    <property type="entry name" value="HCP-like"/>
    <property type="match status" value="1"/>
</dbReference>